<protein>
    <submittedName>
        <fullName evidence="1">Uncharacterized protein</fullName>
    </submittedName>
</protein>
<dbReference type="Proteomes" id="UP000610459">
    <property type="component" value="Unassembled WGS sequence"/>
</dbReference>
<organism evidence="1 2">
    <name type="scientific">Enterobacter agglomerans</name>
    <name type="common">Erwinia herbicola</name>
    <name type="synonym">Pantoea agglomerans</name>
    <dbReference type="NCBI Taxonomy" id="549"/>
    <lineage>
        <taxon>Bacteria</taxon>
        <taxon>Pseudomonadati</taxon>
        <taxon>Pseudomonadota</taxon>
        <taxon>Gammaproteobacteria</taxon>
        <taxon>Enterobacterales</taxon>
        <taxon>Erwiniaceae</taxon>
        <taxon>Pantoea</taxon>
        <taxon>Pantoea agglomerans group</taxon>
    </lineage>
</organism>
<name>A0ACC5PJS4_ENTAG</name>
<evidence type="ECO:0000313" key="1">
    <source>
        <dbReference type="EMBL" id="MBD8125357.1"/>
    </source>
</evidence>
<evidence type="ECO:0000313" key="2">
    <source>
        <dbReference type="Proteomes" id="UP000610459"/>
    </source>
</evidence>
<proteinExistence type="predicted"/>
<dbReference type="EMBL" id="JACYNR010000002">
    <property type="protein sequence ID" value="MBD8125357.1"/>
    <property type="molecule type" value="Genomic_DNA"/>
</dbReference>
<comment type="caution">
    <text evidence="1">The sequence shown here is derived from an EMBL/GenBank/DDBJ whole genome shotgun (WGS) entry which is preliminary data.</text>
</comment>
<gene>
    <name evidence="1" type="ORF">IFT41_04370</name>
</gene>
<sequence>MLRYSAWLSLRDIFFSDSTRYHLNNKPDIGDLPPDDAMTTSPFAAGWMHCCAF</sequence>
<keyword evidence="2" id="KW-1185">Reference proteome</keyword>
<reference evidence="1 2" key="1">
    <citation type="journal article" date="2020" name="FEMS Microbiol. Ecol.">
        <title>Temporal dynamics of bacterial communities during seed development and maturation.</title>
        <authorList>
            <person name="Chesneau G."/>
            <person name="Torres-Cortes G."/>
            <person name="Briand M."/>
            <person name="Darrasse A."/>
            <person name="Preveaux A."/>
            <person name="Marais C."/>
            <person name="Jacques M.A."/>
            <person name="Shade A."/>
            <person name="Barret M."/>
        </authorList>
    </citation>
    <scope>NUCLEOTIDE SEQUENCE [LARGE SCALE GENOMIC DNA]</scope>
    <source>
        <strain evidence="1 2">CFBP13709</strain>
    </source>
</reference>
<accession>A0ACC5PJS4</accession>